<dbReference type="RefSeq" id="WP_395809661.1">
    <property type="nucleotide sequence ID" value="NZ_CP043494.1"/>
</dbReference>
<organism evidence="1 2">
    <name type="scientific">Archangium minus</name>
    <dbReference type="NCBI Taxonomy" id="83450"/>
    <lineage>
        <taxon>Bacteria</taxon>
        <taxon>Pseudomonadati</taxon>
        <taxon>Myxococcota</taxon>
        <taxon>Myxococcia</taxon>
        <taxon>Myxococcales</taxon>
        <taxon>Cystobacterineae</taxon>
        <taxon>Archangiaceae</taxon>
        <taxon>Archangium</taxon>
    </lineage>
</organism>
<evidence type="ECO:0000313" key="2">
    <source>
        <dbReference type="Proteomes" id="UP001611383"/>
    </source>
</evidence>
<dbReference type="SUPFAM" id="SSF53474">
    <property type="entry name" value="alpha/beta-Hydrolases"/>
    <property type="match status" value="1"/>
</dbReference>
<dbReference type="Pfam" id="PF02089">
    <property type="entry name" value="Palm_thioest"/>
    <property type="match status" value="1"/>
</dbReference>
<dbReference type="PANTHER" id="PTHR37946">
    <property type="entry name" value="SLL1969 PROTEIN"/>
    <property type="match status" value="1"/>
</dbReference>
<sequence>MTSASARISDTVSSTATAPDAASGQLPVLLVHGIDDDARSLAPLADGLARAGFRDVRIVELKPNNGAAPISVLADQVAEAAGSLRARTGSARIDVVAFSMGALVSRYYLQRLEGRSHVRRFVSISGPHAGTLTGWLRFNPGARDMRPGSELLRGLAADEAPFGDVQVFTLWTPLDLMILPAHSSQLVNARERTIPVILHPLMLRDKRVLRSVEEALTVERPEDFLPLPVAPHPR</sequence>
<accession>A0ABY9X538</accession>
<protein>
    <submittedName>
        <fullName evidence="1">Lipase</fullName>
    </submittedName>
</protein>
<gene>
    <name evidence="1" type="ORF">F0U60_45030</name>
</gene>
<reference evidence="1 2" key="1">
    <citation type="submission" date="2019-08" db="EMBL/GenBank/DDBJ databases">
        <title>Archangium and Cystobacter genomes.</title>
        <authorList>
            <person name="Chen I.-C.K."/>
            <person name="Wielgoss S."/>
        </authorList>
    </citation>
    <scope>NUCLEOTIDE SEQUENCE [LARGE SCALE GENOMIC DNA]</scope>
    <source>
        <strain evidence="1 2">Cbm 6</strain>
    </source>
</reference>
<evidence type="ECO:0000313" key="1">
    <source>
        <dbReference type="EMBL" id="WNG50507.1"/>
    </source>
</evidence>
<dbReference type="Proteomes" id="UP001611383">
    <property type="component" value="Chromosome"/>
</dbReference>
<dbReference type="PANTHER" id="PTHR37946:SF1">
    <property type="entry name" value="SLL1969 PROTEIN"/>
    <property type="match status" value="1"/>
</dbReference>
<proteinExistence type="predicted"/>
<dbReference type="Gene3D" id="3.40.50.1820">
    <property type="entry name" value="alpha/beta hydrolase"/>
    <property type="match status" value="1"/>
</dbReference>
<dbReference type="InterPro" id="IPR029058">
    <property type="entry name" value="AB_hydrolase_fold"/>
</dbReference>
<name>A0ABY9X538_9BACT</name>
<dbReference type="EMBL" id="CP043494">
    <property type="protein sequence ID" value="WNG50507.1"/>
    <property type="molecule type" value="Genomic_DNA"/>
</dbReference>
<keyword evidence="2" id="KW-1185">Reference proteome</keyword>